<organism evidence="1 2">
    <name type="scientific">Microbacterium flavum</name>
    <dbReference type="NCBI Taxonomy" id="415216"/>
    <lineage>
        <taxon>Bacteria</taxon>
        <taxon>Bacillati</taxon>
        <taxon>Actinomycetota</taxon>
        <taxon>Actinomycetes</taxon>
        <taxon>Micrococcales</taxon>
        <taxon>Microbacteriaceae</taxon>
        <taxon>Microbacterium</taxon>
    </lineage>
</organism>
<sequence length="128" mass="14488">MATQLVEVESFRMTVRDPFLDVLISLVAEPNGVPTALHAYETTCAWWDEHADGPTADELLDSMFEPADWLTVVEDRSRPRSAQEAQLQLLRDWLLLYWCRIGAISFIAGVDRVIRPGSPLLMSAETRQ</sequence>
<dbReference type="EMBL" id="JAFLHG010000005">
    <property type="protein sequence ID" value="MBT8797894.1"/>
    <property type="molecule type" value="Genomic_DNA"/>
</dbReference>
<reference evidence="1 2" key="1">
    <citation type="submission" date="2021-03" db="EMBL/GenBank/DDBJ databases">
        <title>Microbacterium pauli sp. nov., isolated from microfiltered milk.</title>
        <authorList>
            <person name="Bellassi P."/>
            <person name="Fontana A."/>
            <person name="Callegari M.L."/>
            <person name="Lorenzo M."/>
            <person name="Cappa F."/>
        </authorList>
    </citation>
    <scope>NUCLEOTIDE SEQUENCE [LARGE SCALE GENOMIC DNA]</scope>
    <source>
        <strain evidence="1 2">DSM 18909</strain>
    </source>
</reference>
<protein>
    <submittedName>
        <fullName evidence="1">Uncharacterized protein</fullName>
    </submittedName>
</protein>
<keyword evidence="2" id="KW-1185">Reference proteome</keyword>
<dbReference type="RefSeq" id="WP_215487126.1">
    <property type="nucleotide sequence ID" value="NZ_BAAAPJ010000005.1"/>
</dbReference>
<evidence type="ECO:0000313" key="2">
    <source>
        <dbReference type="Proteomes" id="UP000740605"/>
    </source>
</evidence>
<proteinExistence type="predicted"/>
<evidence type="ECO:0000313" key="1">
    <source>
        <dbReference type="EMBL" id="MBT8797894.1"/>
    </source>
</evidence>
<dbReference type="Proteomes" id="UP000740605">
    <property type="component" value="Unassembled WGS sequence"/>
</dbReference>
<name>A0ABS5XTN7_9MICO</name>
<gene>
    <name evidence="1" type="ORF">J0P97_07385</name>
</gene>
<comment type="caution">
    <text evidence="1">The sequence shown here is derived from an EMBL/GenBank/DDBJ whole genome shotgun (WGS) entry which is preliminary data.</text>
</comment>
<accession>A0ABS5XTN7</accession>